<accession>A0A219ARA1</accession>
<dbReference type="Proteomes" id="UP000078397">
    <property type="component" value="Unassembled WGS sequence"/>
</dbReference>
<keyword evidence="3" id="KW-1185">Reference proteome</keyword>
<dbReference type="EMBL" id="LSBJ02000003">
    <property type="protein sequence ID" value="OWT43129.1"/>
    <property type="molecule type" value="Genomic_DNA"/>
</dbReference>
<protein>
    <submittedName>
        <fullName evidence="2">Uncharacterized protein</fullName>
    </submittedName>
</protein>
<dbReference type="RefSeq" id="XP_022285578.1">
    <property type="nucleotide sequence ID" value="XM_022429384.1"/>
</dbReference>
<dbReference type="AlphaFoldDB" id="A0A219ARA1"/>
<gene>
    <name evidence="2" type="ORF">VFPPC_17695</name>
</gene>
<evidence type="ECO:0000256" key="1">
    <source>
        <dbReference type="SAM" id="MobiDB-lite"/>
    </source>
</evidence>
<comment type="caution">
    <text evidence="2">The sequence shown here is derived from an EMBL/GenBank/DDBJ whole genome shotgun (WGS) entry which is preliminary data.</text>
</comment>
<dbReference type="GeneID" id="33936624"/>
<feature type="region of interest" description="Disordered" evidence="1">
    <location>
        <begin position="75"/>
        <end position="120"/>
    </location>
</feature>
<evidence type="ECO:0000313" key="2">
    <source>
        <dbReference type="EMBL" id="OWT43129.1"/>
    </source>
</evidence>
<sequence>MLVLTCVFPALPCSWPIHLPKGSFSQSPESSLVECGFLPSKLFLEPRMQIVPFLFHSFSPTSPSITTVTISTVVPSHRRRPDRQASFETPEANQTSPIANRCHDNQRPSLVQELGAEPKL</sequence>
<proteinExistence type="predicted"/>
<evidence type="ECO:0000313" key="3">
    <source>
        <dbReference type="Proteomes" id="UP000078397"/>
    </source>
</evidence>
<reference evidence="2 3" key="1">
    <citation type="journal article" date="2016" name="PLoS Pathog.">
        <title>Biosynthesis of antibiotic leucinostatins in bio-control fungus Purpureocillium lilacinum and their inhibition on phytophthora revealed by genome mining.</title>
        <authorList>
            <person name="Wang G."/>
            <person name="Liu Z."/>
            <person name="Lin R."/>
            <person name="Li E."/>
            <person name="Mao Z."/>
            <person name="Ling J."/>
            <person name="Yang Y."/>
            <person name="Yin W.B."/>
            <person name="Xie B."/>
        </authorList>
    </citation>
    <scope>NUCLEOTIDE SEQUENCE [LARGE SCALE GENOMIC DNA]</scope>
    <source>
        <strain evidence="2">170</strain>
    </source>
</reference>
<name>A0A219ARA1_METCM</name>
<dbReference type="KEGG" id="pchm:VFPPC_17695"/>
<organism evidence="2 3">
    <name type="scientific">Pochonia chlamydosporia 170</name>
    <dbReference type="NCBI Taxonomy" id="1380566"/>
    <lineage>
        <taxon>Eukaryota</taxon>
        <taxon>Fungi</taxon>
        <taxon>Dikarya</taxon>
        <taxon>Ascomycota</taxon>
        <taxon>Pezizomycotina</taxon>
        <taxon>Sordariomycetes</taxon>
        <taxon>Hypocreomycetidae</taxon>
        <taxon>Hypocreales</taxon>
        <taxon>Clavicipitaceae</taxon>
        <taxon>Pochonia</taxon>
    </lineage>
</organism>